<reference evidence="1 2" key="1">
    <citation type="submission" date="2024-05" db="EMBL/GenBank/DDBJ databases">
        <authorList>
            <person name="Wallberg A."/>
        </authorList>
    </citation>
    <scope>NUCLEOTIDE SEQUENCE [LARGE SCALE GENOMIC DNA]</scope>
</reference>
<gene>
    <name evidence="1" type="ORF">MNOR_LOCUS41131</name>
</gene>
<dbReference type="PANTHER" id="PTHR21381">
    <property type="entry name" value="ZGC:162297"/>
    <property type="match status" value="1"/>
</dbReference>
<dbReference type="PANTHER" id="PTHR21381:SF3">
    <property type="entry name" value="SGC REGION PROTEIN SGCQ-RELATED"/>
    <property type="match status" value="1"/>
</dbReference>
<sequence>DGVLIENMFDIPYLHRRDLGPEVVACMARICTEVRSLLPSYIPCGLQILAGGNREALAVSKACSLQFIRAEGFVFSHIADEGLIEASAGELLRYRKAIDAEDVLVFTDIKKKH</sequence>
<organism evidence="1 2">
    <name type="scientific">Meganyctiphanes norvegica</name>
    <name type="common">Northern krill</name>
    <name type="synonym">Thysanopoda norvegica</name>
    <dbReference type="NCBI Taxonomy" id="48144"/>
    <lineage>
        <taxon>Eukaryota</taxon>
        <taxon>Metazoa</taxon>
        <taxon>Ecdysozoa</taxon>
        <taxon>Arthropoda</taxon>
        <taxon>Crustacea</taxon>
        <taxon>Multicrustacea</taxon>
        <taxon>Malacostraca</taxon>
        <taxon>Eumalacostraca</taxon>
        <taxon>Eucarida</taxon>
        <taxon>Euphausiacea</taxon>
        <taxon>Euphausiidae</taxon>
        <taxon>Meganyctiphanes</taxon>
    </lineage>
</organism>
<dbReference type="Proteomes" id="UP001497623">
    <property type="component" value="Unassembled WGS sequence"/>
</dbReference>
<keyword evidence="2" id="KW-1185">Reference proteome</keyword>
<protein>
    <submittedName>
        <fullName evidence="1">Uncharacterized protein</fullName>
    </submittedName>
</protein>
<comment type="caution">
    <text evidence="1">The sequence shown here is derived from an EMBL/GenBank/DDBJ whole genome shotgun (WGS) entry which is preliminary data.</text>
</comment>
<evidence type="ECO:0000313" key="2">
    <source>
        <dbReference type="Proteomes" id="UP001497623"/>
    </source>
</evidence>
<feature type="non-terminal residue" evidence="1">
    <location>
        <position position="1"/>
    </location>
</feature>
<proteinExistence type="predicted"/>
<dbReference type="EMBL" id="CAXKWB010141776">
    <property type="protein sequence ID" value="CAL4245928.1"/>
    <property type="molecule type" value="Genomic_DNA"/>
</dbReference>
<feature type="non-terminal residue" evidence="1">
    <location>
        <position position="113"/>
    </location>
</feature>
<name>A0AAV2SVZ5_MEGNR</name>
<dbReference type="AlphaFoldDB" id="A0AAV2SVZ5"/>
<accession>A0AAV2SVZ5</accession>
<dbReference type="Pfam" id="PF03437">
    <property type="entry name" value="BtpA"/>
    <property type="match status" value="1"/>
</dbReference>
<evidence type="ECO:0000313" key="1">
    <source>
        <dbReference type="EMBL" id="CAL4245928.1"/>
    </source>
</evidence>
<dbReference type="InterPro" id="IPR005137">
    <property type="entry name" value="BtpA"/>
</dbReference>